<dbReference type="EMBL" id="GBRH01243612">
    <property type="protein sequence ID" value="JAD54283.1"/>
    <property type="molecule type" value="Transcribed_RNA"/>
</dbReference>
<accession>A0A0A9AWM6</accession>
<feature type="compositionally biased region" description="Basic residues" evidence="1">
    <location>
        <begin position="1"/>
        <end position="12"/>
    </location>
</feature>
<name>A0A0A9AWM6_ARUDO</name>
<evidence type="ECO:0000256" key="1">
    <source>
        <dbReference type="SAM" id="MobiDB-lite"/>
    </source>
</evidence>
<evidence type="ECO:0000313" key="2">
    <source>
        <dbReference type="EMBL" id="JAD54283.1"/>
    </source>
</evidence>
<organism evidence="2">
    <name type="scientific">Arundo donax</name>
    <name type="common">Giant reed</name>
    <name type="synonym">Donax arundinaceus</name>
    <dbReference type="NCBI Taxonomy" id="35708"/>
    <lineage>
        <taxon>Eukaryota</taxon>
        <taxon>Viridiplantae</taxon>
        <taxon>Streptophyta</taxon>
        <taxon>Embryophyta</taxon>
        <taxon>Tracheophyta</taxon>
        <taxon>Spermatophyta</taxon>
        <taxon>Magnoliopsida</taxon>
        <taxon>Liliopsida</taxon>
        <taxon>Poales</taxon>
        <taxon>Poaceae</taxon>
        <taxon>PACMAD clade</taxon>
        <taxon>Arundinoideae</taxon>
        <taxon>Arundineae</taxon>
        <taxon>Arundo</taxon>
    </lineage>
</organism>
<reference evidence="2" key="2">
    <citation type="journal article" date="2015" name="Data Brief">
        <title>Shoot transcriptome of the giant reed, Arundo donax.</title>
        <authorList>
            <person name="Barrero R.A."/>
            <person name="Guerrero F.D."/>
            <person name="Moolhuijzen P."/>
            <person name="Goolsby J.A."/>
            <person name="Tidwell J."/>
            <person name="Bellgard S.E."/>
            <person name="Bellgard M.I."/>
        </authorList>
    </citation>
    <scope>NUCLEOTIDE SEQUENCE</scope>
    <source>
        <tissue evidence="2">Shoot tissue taken approximately 20 cm above the soil surface</tissue>
    </source>
</reference>
<reference evidence="2" key="1">
    <citation type="submission" date="2014-09" db="EMBL/GenBank/DDBJ databases">
        <authorList>
            <person name="Magalhaes I.L.F."/>
            <person name="Oliveira U."/>
            <person name="Santos F.R."/>
            <person name="Vidigal T.H.D.A."/>
            <person name="Brescovit A.D."/>
            <person name="Santos A.J."/>
        </authorList>
    </citation>
    <scope>NUCLEOTIDE SEQUENCE</scope>
    <source>
        <tissue evidence="2">Shoot tissue taken approximately 20 cm above the soil surface</tissue>
    </source>
</reference>
<feature type="compositionally biased region" description="Polar residues" evidence="1">
    <location>
        <begin position="13"/>
        <end position="32"/>
    </location>
</feature>
<protein>
    <submittedName>
        <fullName evidence="2">Uncharacterized protein</fullName>
    </submittedName>
</protein>
<dbReference type="AlphaFoldDB" id="A0A0A9AWM6"/>
<sequence length="41" mass="4947">MELKIHTPKPRNHVTNQQIHCKFTSNSYQIESQQREKHNTN</sequence>
<proteinExistence type="predicted"/>
<feature type="region of interest" description="Disordered" evidence="1">
    <location>
        <begin position="1"/>
        <end position="41"/>
    </location>
</feature>